<dbReference type="InterPro" id="IPR035706">
    <property type="entry name" value="AAA_9"/>
</dbReference>
<gene>
    <name evidence="2" type="ORF">SPARVUS_LOCUS4082183</name>
</gene>
<dbReference type="Pfam" id="PF12781">
    <property type="entry name" value="AAA_9"/>
    <property type="match status" value="1"/>
</dbReference>
<evidence type="ECO:0000259" key="1">
    <source>
        <dbReference type="Pfam" id="PF12781"/>
    </source>
</evidence>
<protein>
    <recommendedName>
        <fullName evidence="1">Dynein heavy chain ATP-binding dynein motor region domain-containing protein</fullName>
    </recommendedName>
</protein>
<dbReference type="PANTHER" id="PTHR22878">
    <property type="entry name" value="DYNEIN HEAVY CHAIN 6, AXONEMAL-LIKE-RELATED"/>
    <property type="match status" value="1"/>
</dbReference>
<dbReference type="PANTHER" id="PTHR22878:SF64">
    <property type="entry name" value="DYNEIN AXONEMAL HEAVY CHAIN 14"/>
    <property type="match status" value="1"/>
</dbReference>
<reference evidence="2" key="1">
    <citation type="submission" date="2023-05" db="EMBL/GenBank/DDBJ databases">
        <authorList>
            <person name="Stuckert A."/>
        </authorList>
    </citation>
    <scope>NUCLEOTIDE SEQUENCE</scope>
</reference>
<proteinExistence type="predicted"/>
<dbReference type="InterPro" id="IPR027417">
    <property type="entry name" value="P-loop_NTPase"/>
</dbReference>
<organism evidence="2 3">
    <name type="scientific">Staurois parvus</name>
    <dbReference type="NCBI Taxonomy" id="386267"/>
    <lineage>
        <taxon>Eukaryota</taxon>
        <taxon>Metazoa</taxon>
        <taxon>Chordata</taxon>
        <taxon>Craniata</taxon>
        <taxon>Vertebrata</taxon>
        <taxon>Euteleostomi</taxon>
        <taxon>Amphibia</taxon>
        <taxon>Batrachia</taxon>
        <taxon>Anura</taxon>
        <taxon>Neobatrachia</taxon>
        <taxon>Ranoidea</taxon>
        <taxon>Ranidae</taxon>
        <taxon>Staurois</taxon>
    </lineage>
</organism>
<evidence type="ECO:0000313" key="2">
    <source>
        <dbReference type="EMBL" id="CAI9553696.1"/>
    </source>
</evidence>
<accession>A0ABN9C2T7</accession>
<keyword evidence="3" id="KW-1185">Reference proteome</keyword>
<feature type="non-terminal residue" evidence="2">
    <location>
        <position position="218"/>
    </location>
</feature>
<comment type="caution">
    <text evidence="2">The sequence shown here is derived from an EMBL/GenBank/DDBJ whole genome shotgun (WGS) entry which is preliminary data.</text>
</comment>
<sequence>MAGRSEVRRWQSEGLPPDPYSTENAILVKNGRRWPLLIDPHDQAYNWIRQMEGKKLRQVLASDPGYMKTLENAIRLGEPILLQDVSEDLDPSLKPVLGKEIHSRAGQDFIQLGDSEIVYNQNFRLYMSTQNHSPHFLPAVCIMVTVISFTVTFKGLQDQLLSSVVTHEQPHLELQRNDLLENISSDLSTLRDLEERSLTLLQKTEGHLLDDEDLIDTL</sequence>
<evidence type="ECO:0000313" key="3">
    <source>
        <dbReference type="Proteomes" id="UP001162483"/>
    </source>
</evidence>
<dbReference type="Proteomes" id="UP001162483">
    <property type="component" value="Unassembled WGS sequence"/>
</dbReference>
<dbReference type="InterPro" id="IPR026983">
    <property type="entry name" value="DHC"/>
</dbReference>
<dbReference type="EMBL" id="CATNWA010007271">
    <property type="protein sequence ID" value="CAI9553696.1"/>
    <property type="molecule type" value="Genomic_DNA"/>
</dbReference>
<dbReference type="Gene3D" id="3.40.50.300">
    <property type="entry name" value="P-loop containing nucleotide triphosphate hydrolases"/>
    <property type="match status" value="1"/>
</dbReference>
<name>A0ABN9C2T7_9NEOB</name>
<dbReference type="Gene3D" id="6.10.140.1060">
    <property type="match status" value="1"/>
</dbReference>
<feature type="domain" description="Dynein heavy chain ATP-binding dynein motor region" evidence="1">
    <location>
        <begin position="8"/>
        <end position="218"/>
    </location>
</feature>